<sequence length="85" mass="9256">MNDRTDLSEVDVSHISVSDIENVVVDCDRCVVRGISCHDCVVTVLLGAPPAVEWDADERRAIDALAEAGMVPRLRLVEGPVRRTA</sequence>
<reference evidence="1" key="1">
    <citation type="submission" date="2022-06" db="EMBL/GenBank/DDBJ databases">
        <title>Amycolatopsis iheyaensis sp. nov., a new species of the genus Amycolatopsis isolated from soil in Iheya island, Japan.</title>
        <authorList>
            <person name="Ngamcharungchit C."/>
            <person name="Kanto H."/>
            <person name="Take A."/>
            <person name="Intra B."/>
            <person name="Matsumoto A."/>
            <person name="Panbangred W."/>
            <person name="Inahashi Y."/>
        </authorList>
    </citation>
    <scope>NUCLEOTIDE SEQUENCE</scope>
    <source>
        <strain evidence="1">OK19-0408</strain>
    </source>
</reference>
<dbReference type="EMBL" id="JAMXQV010000040">
    <property type="protein sequence ID" value="MCR6490121.1"/>
    <property type="molecule type" value="Genomic_DNA"/>
</dbReference>
<name>A0A9X2SR81_9PSEU</name>
<protein>
    <submittedName>
        <fullName evidence="1">Uncharacterized protein</fullName>
    </submittedName>
</protein>
<gene>
    <name evidence="1" type="ORF">M8542_45650</name>
</gene>
<dbReference type="RefSeq" id="WP_257926686.1">
    <property type="nucleotide sequence ID" value="NZ_JAMXQV010000040.1"/>
</dbReference>
<proteinExistence type="predicted"/>
<keyword evidence="2" id="KW-1185">Reference proteome</keyword>
<evidence type="ECO:0000313" key="1">
    <source>
        <dbReference type="EMBL" id="MCR6490121.1"/>
    </source>
</evidence>
<comment type="caution">
    <text evidence="1">The sequence shown here is derived from an EMBL/GenBank/DDBJ whole genome shotgun (WGS) entry which is preliminary data.</text>
</comment>
<evidence type="ECO:0000313" key="2">
    <source>
        <dbReference type="Proteomes" id="UP001144096"/>
    </source>
</evidence>
<dbReference type="AlphaFoldDB" id="A0A9X2SR81"/>
<accession>A0A9X2SR81</accession>
<dbReference type="Proteomes" id="UP001144096">
    <property type="component" value="Unassembled WGS sequence"/>
</dbReference>
<organism evidence="1 2">
    <name type="scientific">Amycolatopsis iheyensis</name>
    <dbReference type="NCBI Taxonomy" id="2945988"/>
    <lineage>
        <taxon>Bacteria</taxon>
        <taxon>Bacillati</taxon>
        <taxon>Actinomycetota</taxon>
        <taxon>Actinomycetes</taxon>
        <taxon>Pseudonocardiales</taxon>
        <taxon>Pseudonocardiaceae</taxon>
        <taxon>Amycolatopsis</taxon>
    </lineage>
</organism>